<dbReference type="EMBL" id="CAJNIZ010007220">
    <property type="protein sequence ID" value="CAE7256119.1"/>
    <property type="molecule type" value="Genomic_DNA"/>
</dbReference>
<dbReference type="PANTHER" id="PTHR12062:SF0">
    <property type="entry name" value="ALPHA-1,3-MANNOSYL-GLYCOPROTEIN 4-BETA-N-ACETYLGLUCOSAMINYLTRANSFERASE B"/>
    <property type="match status" value="1"/>
</dbReference>
<accession>A0A812M126</accession>
<dbReference type="GO" id="GO:0006487">
    <property type="term" value="P:protein N-linked glycosylation"/>
    <property type="evidence" value="ECO:0007669"/>
    <property type="project" value="TreeGrafter"/>
</dbReference>
<keyword evidence="1" id="KW-0812">Transmembrane</keyword>
<sequence>MSVHFSKAGHRRKLVRSNLLHRWMEMLLMFPDAPADALYWDFIDVVSNQSVPKSTALGSMKNVRDDVKILYAKDKEAILEHLGDVSSLQGKVQRATEAWFKNHPLLDSLFDNPPGSLRTNMEGRRDLLQSLYDDSEPQQKVTCGGHEAKACRECPKGHGASWCNVDCGWANGGCKGVFKTPDVTSPAVEGSWVELTFQESQDVEAVHVRMGGYVKPPCDKCNKGAEVPDDDFDHALDDAEMLFGHGWGGSADTPSCRRYTRITDLAGREVFWRSKFSEPVRDVRCVRIEVSRAQQHPLVLRSLQVRTTKAKQGKAAAKIARGPLLVPGQRHALRSPSTLPVRSQVDARGKEPHLEWVLLTSLAAFAGAFAGVLGSMLNSSKTKRRRKSIGIG</sequence>
<dbReference type="OrthoDB" id="435030at2759"/>
<evidence type="ECO:0000313" key="2">
    <source>
        <dbReference type="EMBL" id="CAE7256119.1"/>
    </source>
</evidence>
<keyword evidence="1" id="KW-1133">Transmembrane helix</keyword>
<dbReference type="GO" id="GO:0008375">
    <property type="term" value="F:acetylglucosaminyltransferase activity"/>
    <property type="evidence" value="ECO:0007669"/>
    <property type="project" value="TreeGrafter"/>
</dbReference>
<protein>
    <submittedName>
        <fullName evidence="2">CHLM protein</fullName>
    </submittedName>
</protein>
<feature type="transmembrane region" description="Helical" evidence="1">
    <location>
        <begin position="356"/>
        <end position="377"/>
    </location>
</feature>
<dbReference type="InterPro" id="IPR006759">
    <property type="entry name" value="Glyco_transf_54"/>
</dbReference>
<dbReference type="Proteomes" id="UP000649617">
    <property type="component" value="Unassembled WGS sequence"/>
</dbReference>
<gene>
    <name evidence="2" type="primary">CHLM</name>
    <name evidence="2" type="ORF">SPIL2461_LOCUS5177</name>
</gene>
<comment type="caution">
    <text evidence="2">The sequence shown here is derived from an EMBL/GenBank/DDBJ whole genome shotgun (WGS) entry which is preliminary data.</text>
</comment>
<evidence type="ECO:0000313" key="3">
    <source>
        <dbReference type="Proteomes" id="UP000649617"/>
    </source>
</evidence>
<keyword evidence="3" id="KW-1185">Reference proteome</keyword>
<dbReference type="PANTHER" id="PTHR12062">
    <property type="entry name" value="N-ACETYLGLUCOSAMINYLTRANSFERASE VI"/>
    <property type="match status" value="1"/>
</dbReference>
<reference evidence="2" key="1">
    <citation type="submission" date="2021-02" db="EMBL/GenBank/DDBJ databases">
        <authorList>
            <person name="Dougan E. K."/>
            <person name="Rhodes N."/>
            <person name="Thang M."/>
            <person name="Chan C."/>
        </authorList>
    </citation>
    <scope>NUCLEOTIDE SEQUENCE</scope>
</reference>
<name>A0A812M126_SYMPI</name>
<dbReference type="AlphaFoldDB" id="A0A812M126"/>
<evidence type="ECO:0000256" key="1">
    <source>
        <dbReference type="SAM" id="Phobius"/>
    </source>
</evidence>
<organism evidence="2 3">
    <name type="scientific">Symbiodinium pilosum</name>
    <name type="common">Dinoflagellate</name>
    <dbReference type="NCBI Taxonomy" id="2952"/>
    <lineage>
        <taxon>Eukaryota</taxon>
        <taxon>Sar</taxon>
        <taxon>Alveolata</taxon>
        <taxon>Dinophyceae</taxon>
        <taxon>Suessiales</taxon>
        <taxon>Symbiodiniaceae</taxon>
        <taxon>Symbiodinium</taxon>
    </lineage>
</organism>
<proteinExistence type="predicted"/>
<keyword evidence="1" id="KW-0472">Membrane</keyword>